<dbReference type="Proteomes" id="UP000254437">
    <property type="component" value="Unassembled WGS sequence"/>
</dbReference>
<dbReference type="SUPFAM" id="SSF47413">
    <property type="entry name" value="lambda repressor-like DNA-binding domains"/>
    <property type="match status" value="1"/>
</dbReference>
<dbReference type="EMBL" id="UGQU01000003">
    <property type="protein sequence ID" value="STZ63910.1"/>
    <property type="molecule type" value="Genomic_DNA"/>
</dbReference>
<protein>
    <recommendedName>
        <fullName evidence="1">HTH cro/C1-type domain-containing protein</fullName>
    </recommendedName>
</protein>
<evidence type="ECO:0000313" key="2">
    <source>
        <dbReference type="EMBL" id="STZ63910.1"/>
    </source>
</evidence>
<dbReference type="PROSITE" id="PS50943">
    <property type="entry name" value="HTH_CROC1"/>
    <property type="match status" value="1"/>
</dbReference>
<evidence type="ECO:0000313" key="3">
    <source>
        <dbReference type="Proteomes" id="UP000254437"/>
    </source>
</evidence>
<dbReference type="AlphaFoldDB" id="A0A378TV92"/>
<dbReference type="GO" id="GO:0003677">
    <property type="term" value="F:DNA binding"/>
    <property type="evidence" value="ECO:0007669"/>
    <property type="project" value="InterPro"/>
</dbReference>
<gene>
    <name evidence="2" type="ORF">NCTC10359_02352</name>
</gene>
<feature type="domain" description="HTH cro/C1-type" evidence="1">
    <location>
        <begin position="15"/>
        <end position="43"/>
    </location>
</feature>
<dbReference type="RefSeq" id="WP_115008188.1">
    <property type="nucleotide sequence ID" value="NZ_UGQU01000003.1"/>
</dbReference>
<reference evidence="2 3" key="1">
    <citation type="submission" date="2018-06" db="EMBL/GenBank/DDBJ databases">
        <authorList>
            <consortium name="Pathogen Informatics"/>
            <person name="Doyle S."/>
        </authorList>
    </citation>
    <scope>NUCLEOTIDE SEQUENCE [LARGE SCALE GENOMIC DNA]</scope>
    <source>
        <strain evidence="2 3">NCTC10359</strain>
    </source>
</reference>
<organism evidence="2 3">
    <name type="scientific">Moraxella lacunata</name>
    <dbReference type="NCBI Taxonomy" id="477"/>
    <lineage>
        <taxon>Bacteria</taxon>
        <taxon>Pseudomonadati</taxon>
        <taxon>Pseudomonadota</taxon>
        <taxon>Gammaproteobacteria</taxon>
        <taxon>Moraxellales</taxon>
        <taxon>Moraxellaceae</taxon>
        <taxon>Moraxella</taxon>
    </lineage>
</organism>
<dbReference type="Gene3D" id="1.10.260.40">
    <property type="entry name" value="lambda repressor-like DNA-binding domains"/>
    <property type="match status" value="1"/>
</dbReference>
<dbReference type="InterPro" id="IPR001387">
    <property type="entry name" value="Cro/C1-type_HTH"/>
</dbReference>
<sequence>MKPNAENYNPDPDYLRSLIAKAGLTQAQTAELIGINARSIRRYLSFTDSPNYQKAPYAVQFAIECLASQ</sequence>
<dbReference type="InterPro" id="IPR010982">
    <property type="entry name" value="Lambda_DNA-bd_dom_sf"/>
</dbReference>
<dbReference type="CDD" id="cd00093">
    <property type="entry name" value="HTH_XRE"/>
    <property type="match status" value="1"/>
</dbReference>
<proteinExistence type="predicted"/>
<accession>A0A378TV92</accession>
<evidence type="ECO:0000259" key="1">
    <source>
        <dbReference type="PROSITE" id="PS50943"/>
    </source>
</evidence>
<name>A0A378TV92_MORLA</name>